<evidence type="ECO:0000256" key="4">
    <source>
        <dbReference type="ARBA" id="ARBA00022989"/>
    </source>
</evidence>
<accession>A0A2I0V035</accession>
<feature type="domain" description="Cell envelope-related transcriptional attenuator" evidence="6">
    <location>
        <begin position="87"/>
        <end position="230"/>
    </location>
</feature>
<dbReference type="RefSeq" id="WP_058844179.1">
    <property type="nucleotide sequence ID" value="NZ_JAZBNI010000002.1"/>
</dbReference>
<dbReference type="InterPro" id="IPR050922">
    <property type="entry name" value="LytR/CpsA/Psr_CW_biosynth"/>
</dbReference>
<evidence type="ECO:0000256" key="3">
    <source>
        <dbReference type="ARBA" id="ARBA00022968"/>
    </source>
</evidence>
<proteinExistence type="inferred from homology"/>
<evidence type="ECO:0000256" key="2">
    <source>
        <dbReference type="ARBA" id="ARBA00022692"/>
    </source>
</evidence>
<name>A0A2I0V035_9BACI</name>
<evidence type="ECO:0000313" key="7">
    <source>
        <dbReference type="EMBL" id="PKU51673.1"/>
    </source>
</evidence>
<evidence type="ECO:0000256" key="5">
    <source>
        <dbReference type="SAM" id="Phobius"/>
    </source>
</evidence>
<keyword evidence="4 5" id="KW-1133">Transmembrane helix</keyword>
<sequence length="313" mass="35981">MEKNMKRSKEKKSKKKLWLWIVGSLLAIFLIFIGAAYFTIQKTMNKINTPLIQTTDAAQLEEKTVIKKEPFSVLMLGVDERKDDSGRSDTMIVITVNPEKQTMKMLSIPRDTRTEIIGHDTVDKINHAYAFGGVPMAVDTVENFLNIPIDYYVFINMEGFLQIIDTLGGVTINNDMDLTFDEYHFPEGEITLDGNEALIFSRIRYEDPRGDFGRQIRQRQIIEAVMKKASTPSTLLKATDMLNVLGDNVRMNFSVKDLIQLQGLYKKMDADIEQLSFDEGDGQRINHIWYYIPNEVELEEIQTDLKNHLQKSK</sequence>
<reference evidence="7 8" key="1">
    <citation type="submission" date="2017-10" db="EMBL/GenBank/DDBJ databases">
        <title>Draft genome of Lysinibacillus fusiformis strain Juneja, a laboratory-derived pathogen of Drosophila melanogaster.</title>
        <authorList>
            <person name="Smith B.R."/>
            <person name="Unckless R.L."/>
        </authorList>
    </citation>
    <scope>NUCLEOTIDE SEQUENCE [LARGE SCALE GENOMIC DNA]</scope>
    <source>
        <strain evidence="7 8">Juneja</strain>
    </source>
</reference>
<dbReference type="GO" id="GO:0071555">
    <property type="term" value="P:cell wall organization"/>
    <property type="evidence" value="ECO:0007669"/>
    <property type="project" value="UniProtKB-KW"/>
</dbReference>
<keyword evidence="2 5" id="KW-0812">Transmembrane</keyword>
<keyword evidence="5" id="KW-0472">Membrane</keyword>
<dbReference type="Pfam" id="PF03816">
    <property type="entry name" value="LytR_cpsA_psr"/>
    <property type="match status" value="1"/>
</dbReference>
<comment type="caution">
    <text evidence="7">The sequence shown here is derived from an EMBL/GenBank/DDBJ whole genome shotgun (WGS) entry which is preliminary data.</text>
</comment>
<dbReference type="Gene3D" id="3.40.630.190">
    <property type="entry name" value="LCP protein"/>
    <property type="match status" value="1"/>
</dbReference>
<comment type="similarity">
    <text evidence="1">Belongs to the LytR/CpsA/Psr (LCP) family.</text>
</comment>
<dbReference type="PANTHER" id="PTHR33392">
    <property type="entry name" value="POLYISOPRENYL-TEICHOIC ACID--PEPTIDOGLYCAN TEICHOIC ACID TRANSFERASE TAGU"/>
    <property type="match status" value="1"/>
</dbReference>
<evidence type="ECO:0000259" key="6">
    <source>
        <dbReference type="Pfam" id="PF03816"/>
    </source>
</evidence>
<dbReference type="PANTHER" id="PTHR33392:SF6">
    <property type="entry name" value="POLYISOPRENYL-TEICHOIC ACID--PEPTIDOGLYCAN TEICHOIC ACID TRANSFERASE TAGU"/>
    <property type="match status" value="1"/>
</dbReference>
<evidence type="ECO:0000313" key="8">
    <source>
        <dbReference type="Proteomes" id="UP000234956"/>
    </source>
</evidence>
<dbReference type="NCBIfam" id="TIGR00350">
    <property type="entry name" value="lytR_cpsA_psr"/>
    <property type="match status" value="1"/>
</dbReference>
<organism evidence="7 8">
    <name type="scientific">Lysinibacillus fusiformis</name>
    <dbReference type="NCBI Taxonomy" id="28031"/>
    <lineage>
        <taxon>Bacteria</taxon>
        <taxon>Bacillati</taxon>
        <taxon>Bacillota</taxon>
        <taxon>Bacilli</taxon>
        <taxon>Bacillales</taxon>
        <taxon>Bacillaceae</taxon>
        <taxon>Lysinibacillus</taxon>
    </lineage>
</organism>
<keyword evidence="3" id="KW-0735">Signal-anchor</keyword>
<gene>
    <name evidence="7" type="ORF">CRI88_13370</name>
</gene>
<dbReference type="InterPro" id="IPR004474">
    <property type="entry name" value="LytR_CpsA_psr"/>
</dbReference>
<dbReference type="Proteomes" id="UP000234956">
    <property type="component" value="Unassembled WGS sequence"/>
</dbReference>
<dbReference type="EMBL" id="PDFK01000003">
    <property type="protein sequence ID" value="PKU51673.1"/>
    <property type="molecule type" value="Genomic_DNA"/>
</dbReference>
<evidence type="ECO:0000256" key="1">
    <source>
        <dbReference type="ARBA" id="ARBA00006068"/>
    </source>
</evidence>
<dbReference type="AlphaFoldDB" id="A0A2I0V035"/>
<feature type="transmembrane region" description="Helical" evidence="5">
    <location>
        <begin position="20"/>
        <end position="40"/>
    </location>
</feature>
<protein>
    <submittedName>
        <fullName evidence="7">Transcriptional regulator</fullName>
    </submittedName>
</protein>